<feature type="non-terminal residue" evidence="2">
    <location>
        <position position="277"/>
    </location>
</feature>
<dbReference type="GO" id="GO:0031267">
    <property type="term" value="F:small GTPase binding"/>
    <property type="evidence" value="ECO:0007669"/>
    <property type="project" value="TreeGrafter"/>
</dbReference>
<dbReference type="SUPFAM" id="SSF47923">
    <property type="entry name" value="Ypt/Rab-GAP domain of gyp1p"/>
    <property type="match status" value="2"/>
</dbReference>
<dbReference type="Pfam" id="PF00566">
    <property type="entry name" value="RabGAP-TBC"/>
    <property type="match status" value="1"/>
</dbReference>
<keyword evidence="3" id="KW-1185">Reference proteome</keyword>
<dbReference type="Gene3D" id="1.10.472.80">
    <property type="entry name" value="Ypt/Rab-GAP domain of gyp1p, domain 3"/>
    <property type="match status" value="1"/>
</dbReference>
<dbReference type="PANTHER" id="PTHR47219">
    <property type="entry name" value="RAB GTPASE-ACTIVATING PROTEIN 1-LIKE"/>
    <property type="match status" value="1"/>
</dbReference>
<evidence type="ECO:0000313" key="2">
    <source>
        <dbReference type="EMBL" id="KAH8077405.1"/>
    </source>
</evidence>
<dbReference type="InterPro" id="IPR050302">
    <property type="entry name" value="Rab_GAP_TBC_domain"/>
</dbReference>
<accession>A0A8K0XJR2</accession>
<reference evidence="2" key="1">
    <citation type="journal article" date="2021" name="New Phytol.">
        <title>Evolutionary innovations through gain and loss of genes in the ectomycorrhizal Boletales.</title>
        <authorList>
            <person name="Wu G."/>
            <person name="Miyauchi S."/>
            <person name="Morin E."/>
            <person name="Kuo A."/>
            <person name="Drula E."/>
            <person name="Varga T."/>
            <person name="Kohler A."/>
            <person name="Feng B."/>
            <person name="Cao Y."/>
            <person name="Lipzen A."/>
            <person name="Daum C."/>
            <person name="Hundley H."/>
            <person name="Pangilinan J."/>
            <person name="Johnson J."/>
            <person name="Barry K."/>
            <person name="LaButti K."/>
            <person name="Ng V."/>
            <person name="Ahrendt S."/>
            <person name="Min B."/>
            <person name="Choi I.G."/>
            <person name="Park H."/>
            <person name="Plett J.M."/>
            <person name="Magnuson J."/>
            <person name="Spatafora J.W."/>
            <person name="Nagy L.G."/>
            <person name="Henrissat B."/>
            <person name="Grigoriev I.V."/>
            <person name="Yang Z.L."/>
            <person name="Xu J."/>
            <person name="Martin F.M."/>
        </authorList>
    </citation>
    <scope>NUCLEOTIDE SEQUENCE</scope>
    <source>
        <strain evidence="2">KKN 215</strain>
    </source>
</reference>
<dbReference type="Gene3D" id="1.10.8.270">
    <property type="entry name" value="putative rabgap domain of human tbc1 domain family member 14 like domains"/>
    <property type="match status" value="1"/>
</dbReference>
<gene>
    <name evidence="2" type="ORF">BXZ70DRAFT_902320</name>
</gene>
<dbReference type="GO" id="GO:0005096">
    <property type="term" value="F:GTPase activator activity"/>
    <property type="evidence" value="ECO:0007669"/>
    <property type="project" value="TreeGrafter"/>
</dbReference>
<sequence length="277" mass="31694">SSSLRSLETRWIAMIQTVPAYAAPQNEEVRRLVEHGIPSSIRYRVWEYLVNSKAALVESWYDKHLRIEQTRSSSSLNLEDDVAIFARNHQQIRPESLLNILRVYLSMVPEPQYSPNLVSIAGFTLLQCPSANHAEEEHVFWLFVTLMSRQRFFYFSDEATALVSETFELYHADLTQTLFEEYGILPAEICQPWLTSLFVDILPAEHALRVWDLFLLNGDFTILSRTAQAILAGCKRALLNADSVEVVRAILLKPPATLLPTYPEHFIDLLSDLHPGH</sequence>
<name>A0A8K0XJR2_9AGAR</name>
<dbReference type="EMBL" id="JAEVFJ010000064">
    <property type="protein sequence ID" value="KAH8077405.1"/>
    <property type="molecule type" value="Genomic_DNA"/>
</dbReference>
<organism evidence="2 3">
    <name type="scientific">Cristinia sonorae</name>
    <dbReference type="NCBI Taxonomy" id="1940300"/>
    <lineage>
        <taxon>Eukaryota</taxon>
        <taxon>Fungi</taxon>
        <taxon>Dikarya</taxon>
        <taxon>Basidiomycota</taxon>
        <taxon>Agaricomycotina</taxon>
        <taxon>Agaricomycetes</taxon>
        <taxon>Agaricomycetidae</taxon>
        <taxon>Agaricales</taxon>
        <taxon>Pleurotineae</taxon>
        <taxon>Stephanosporaceae</taxon>
        <taxon>Cristinia</taxon>
    </lineage>
</organism>
<protein>
    <submittedName>
        <fullName evidence="2">Rab-GTPase-TBC domain-containing protein</fullName>
    </submittedName>
</protein>
<feature type="domain" description="Rab-GAP TBC" evidence="1">
    <location>
        <begin position="36"/>
        <end position="218"/>
    </location>
</feature>
<comment type="caution">
    <text evidence="2">The sequence shown here is derived from an EMBL/GenBank/DDBJ whole genome shotgun (WGS) entry which is preliminary data.</text>
</comment>
<evidence type="ECO:0000259" key="1">
    <source>
        <dbReference type="PROSITE" id="PS50086"/>
    </source>
</evidence>
<dbReference type="Proteomes" id="UP000813824">
    <property type="component" value="Unassembled WGS sequence"/>
</dbReference>
<proteinExistence type="predicted"/>
<dbReference type="Gene3D" id="1.10.10.750">
    <property type="entry name" value="Ypt/Rab-GAP domain of gyp1p, domain 1"/>
    <property type="match status" value="1"/>
</dbReference>
<dbReference type="PANTHER" id="PTHR47219:SF9">
    <property type="entry name" value="GTPASE ACTIVATING PROTEIN AND CENTROSOME-ASSOCIATED, ISOFORM B"/>
    <property type="match status" value="1"/>
</dbReference>
<evidence type="ECO:0000313" key="3">
    <source>
        <dbReference type="Proteomes" id="UP000813824"/>
    </source>
</evidence>
<dbReference type="SMART" id="SM00164">
    <property type="entry name" value="TBC"/>
    <property type="match status" value="1"/>
</dbReference>
<dbReference type="PROSITE" id="PS50086">
    <property type="entry name" value="TBC_RABGAP"/>
    <property type="match status" value="1"/>
</dbReference>
<dbReference type="InterPro" id="IPR000195">
    <property type="entry name" value="Rab-GAP-TBC_dom"/>
</dbReference>
<dbReference type="InterPro" id="IPR035969">
    <property type="entry name" value="Rab-GAP_TBC_sf"/>
</dbReference>
<dbReference type="AlphaFoldDB" id="A0A8K0XJR2"/>
<dbReference type="OrthoDB" id="159449at2759"/>